<feature type="signal peptide" evidence="1">
    <location>
        <begin position="1"/>
        <end position="16"/>
    </location>
</feature>
<keyword evidence="3" id="KW-1185">Reference proteome</keyword>
<feature type="chain" id="PRO_5046379447" evidence="1">
    <location>
        <begin position="17"/>
        <end position="524"/>
    </location>
</feature>
<dbReference type="EMBL" id="SBIQ01000090">
    <property type="protein sequence ID" value="KAF7683399.1"/>
    <property type="molecule type" value="Genomic_DNA"/>
</dbReference>
<reference evidence="2 3" key="1">
    <citation type="submission" date="2019-01" db="EMBL/GenBank/DDBJ databases">
        <title>Genomes sequencing and comparative genomics of infectious freshwater microsporidia, Cucumispora dikerogammari and Thelohania contejeani.</title>
        <authorList>
            <person name="Cormier A."/>
            <person name="Giraud I."/>
            <person name="Wattier R."/>
            <person name="Teixeira M."/>
            <person name="Grandjean F."/>
            <person name="Rigaud T."/>
            <person name="Cordaux R."/>
        </authorList>
    </citation>
    <scope>NUCLEOTIDE SEQUENCE [LARGE SCALE GENOMIC DNA]</scope>
    <source>
        <strain evidence="2">T1</strain>
        <tissue evidence="2">Spores</tissue>
    </source>
</reference>
<comment type="caution">
    <text evidence="2">The sequence shown here is derived from an EMBL/GenBank/DDBJ whole genome shotgun (WGS) entry which is preliminary data.</text>
</comment>
<organism evidence="2 3">
    <name type="scientific">Astathelohania contejeani</name>
    <dbReference type="NCBI Taxonomy" id="164912"/>
    <lineage>
        <taxon>Eukaryota</taxon>
        <taxon>Fungi</taxon>
        <taxon>Fungi incertae sedis</taxon>
        <taxon>Microsporidia</taxon>
        <taxon>Astathelohaniidae</taxon>
        <taxon>Astathelohania</taxon>
    </lineage>
</organism>
<evidence type="ECO:0000256" key="1">
    <source>
        <dbReference type="SAM" id="SignalP"/>
    </source>
</evidence>
<accession>A0ABQ7HYX7</accession>
<dbReference type="Proteomes" id="UP001516464">
    <property type="component" value="Unassembled WGS sequence"/>
</dbReference>
<name>A0ABQ7HYX7_9MICR</name>
<evidence type="ECO:0000313" key="3">
    <source>
        <dbReference type="Proteomes" id="UP001516464"/>
    </source>
</evidence>
<keyword evidence="1" id="KW-0732">Signal</keyword>
<evidence type="ECO:0000313" key="2">
    <source>
        <dbReference type="EMBL" id="KAF7683399.1"/>
    </source>
</evidence>
<protein>
    <submittedName>
        <fullName evidence="2">Uncharacterized protein</fullName>
    </submittedName>
</protein>
<sequence>MLISLLINSVIHCLETENDVIKINDSEKYYFEKKVSLEEIINRCYDKNIRKNKKKWKPEQKASFTKVDREYLTSLFNIVSTDPLTNPIAVFDMLGSNLFILTFSNDKTFLNEYSFRLNDILNRLILVYNVGKNKLLSKKYIPTFLKRLNECIYADSKSNDISNKVFMRWLILFFAVSNTFYYKSNLTIEKKDAIKFLFIFVNEYLTREAVFLSVYNSIVNLVLGYQLPVPTNPVIDNFISQLIKYYENKNNLRGIIHSILKYQLKIHILVDIYNIVTFYIEKPEQQSSFLRYYKFDSENDFFSHFMTEFFRFSMKDEYMYRRQILIYISSRVLEPSVLTIFNFYFSGCFNLFKELGKNKITSKSNDNDKLDMIRAIKLMLKVLFDDKLMELKQTPTSKDILKKMYYSTLEGIFFRGNKKIKGEELKLIEVEKDKYVLDIEGMYRELLIRNMLNLKDSIIKLEEDIKLVSNSRLDEEYNFYFINLMMKINEKKKEMVFPIKNETNAWFIKFLNGSSNLEYYREEL</sequence>
<gene>
    <name evidence="2" type="ORF">TCON_1392</name>
</gene>
<proteinExistence type="predicted"/>